<keyword evidence="2" id="KW-1185">Reference proteome</keyword>
<name>A0A227KAK3_9BURK</name>
<dbReference type="AlphaFoldDB" id="A0A227KAK3"/>
<protein>
    <submittedName>
        <fullName evidence="1">Uncharacterized protein</fullName>
    </submittedName>
</protein>
<sequence length="98" mass="11133">MIRSEFQPVLYRISKNRKFESCFARLGEVLAFSLDIVPGSREQPAVVLERKNTKKCLIRGSDADKNRSALKTPYDSSTVLLNYAVLLTFSFLIQFEVG</sequence>
<evidence type="ECO:0000313" key="2">
    <source>
        <dbReference type="Proteomes" id="UP000214610"/>
    </source>
</evidence>
<dbReference type="EMBL" id="NHMP01000015">
    <property type="protein sequence ID" value="OXE44275.1"/>
    <property type="molecule type" value="Genomic_DNA"/>
</dbReference>
<accession>A0A227KAK3</accession>
<reference evidence="2" key="1">
    <citation type="submission" date="2017-05" db="EMBL/GenBank/DDBJ databases">
        <title>Improved OligoMM genomes.</title>
        <authorList>
            <person name="Garzetti D."/>
        </authorList>
    </citation>
    <scope>NUCLEOTIDE SEQUENCE [LARGE SCALE GENOMIC DNA]</scope>
    <source>
        <strain evidence="2">YL45</strain>
    </source>
</reference>
<evidence type="ECO:0000313" key="1">
    <source>
        <dbReference type="EMBL" id="OXE44275.1"/>
    </source>
</evidence>
<organism evidence="1 2">
    <name type="scientific">Turicimonas muris</name>
    <dbReference type="NCBI Taxonomy" id="1796652"/>
    <lineage>
        <taxon>Bacteria</taxon>
        <taxon>Pseudomonadati</taxon>
        <taxon>Pseudomonadota</taxon>
        <taxon>Betaproteobacteria</taxon>
        <taxon>Burkholderiales</taxon>
        <taxon>Sutterellaceae</taxon>
        <taxon>Turicimonas</taxon>
    </lineage>
</organism>
<proteinExistence type="predicted"/>
<comment type="caution">
    <text evidence="1">The sequence shown here is derived from an EMBL/GenBank/DDBJ whole genome shotgun (WGS) entry which is preliminary data.</text>
</comment>
<gene>
    <name evidence="1" type="ORF">ADH67_12790</name>
</gene>
<dbReference type="Proteomes" id="UP000214610">
    <property type="component" value="Unassembled WGS sequence"/>
</dbReference>